<dbReference type="EMBL" id="CATOUU010000386">
    <property type="protein sequence ID" value="CAI9928134.1"/>
    <property type="molecule type" value="Genomic_DNA"/>
</dbReference>
<reference evidence="2 3" key="2">
    <citation type="submission" date="2024-07" db="EMBL/GenBank/DDBJ databases">
        <authorList>
            <person name="Akdeniz Z."/>
        </authorList>
    </citation>
    <scope>NUCLEOTIDE SEQUENCE [LARGE SCALE GENOMIC DNA]</scope>
</reference>
<sequence>MDDKNVAKIESKLRHFHDQINQQYTSEINYSLLTDEERVTEQIMKQVVQAPVIVEEESDLSENSKQIKLLTQKIVKTAKLNAFVNDKIFAEVVLDEIDKIQNKKKTKFRHVQFFK</sequence>
<gene>
    <name evidence="1" type="ORF">HINF_LOCUS15779</name>
    <name evidence="2" type="ORF">HINF_LOCUS3591</name>
</gene>
<evidence type="ECO:0000313" key="3">
    <source>
        <dbReference type="Proteomes" id="UP001642409"/>
    </source>
</evidence>
<keyword evidence="3" id="KW-1185">Reference proteome</keyword>
<proteinExistence type="predicted"/>
<name>A0AA86TT95_9EUKA</name>
<evidence type="ECO:0000313" key="1">
    <source>
        <dbReference type="EMBL" id="CAI9928134.1"/>
    </source>
</evidence>
<dbReference type="EMBL" id="CAXDID020000006">
    <property type="protein sequence ID" value="CAL5975956.1"/>
    <property type="molecule type" value="Genomic_DNA"/>
</dbReference>
<dbReference type="Proteomes" id="UP001642409">
    <property type="component" value="Unassembled WGS sequence"/>
</dbReference>
<organism evidence="1">
    <name type="scientific">Hexamita inflata</name>
    <dbReference type="NCBI Taxonomy" id="28002"/>
    <lineage>
        <taxon>Eukaryota</taxon>
        <taxon>Metamonada</taxon>
        <taxon>Diplomonadida</taxon>
        <taxon>Hexamitidae</taxon>
        <taxon>Hexamitinae</taxon>
        <taxon>Hexamita</taxon>
    </lineage>
</organism>
<protein>
    <submittedName>
        <fullName evidence="2">Hypothetical_protein</fullName>
    </submittedName>
</protein>
<comment type="caution">
    <text evidence="1">The sequence shown here is derived from an EMBL/GenBank/DDBJ whole genome shotgun (WGS) entry which is preliminary data.</text>
</comment>
<reference evidence="1" key="1">
    <citation type="submission" date="2023-06" db="EMBL/GenBank/DDBJ databases">
        <authorList>
            <person name="Kurt Z."/>
        </authorList>
    </citation>
    <scope>NUCLEOTIDE SEQUENCE</scope>
</reference>
<accession>A0AA86TT95</accession>
<dbReference type="AlphaFoldDB" id="A0AA86TT95"/>
<evidence type="ECO:0000313" key="2">
    <source>
        <dbReference type="EMBL" id="CAL5975956.1"/>
    </source>
</evidence>